<evidence type="ECO:0000256" key="4">
    <source>
        <dbReference type="ARBA" id="ARBA00022840"/>
    </source>
</evidence>
<proteinExistence type="predicted"/>
<keyword evidence="3" id="KW-0347">Helicase</keyword>
<organism evidence="7 8">
    <name type="scientific">Hermanssonia centrifuga</name>
    <dbReference type="NCBI Taxonomy" id="98765"/>
    <lineage>
        <taxon>Eukaryota</taxon>
        <taxon>Fungi</taxon>
        <taxon>Dikarya</taxon>
        <taxon>Basidiomycota</taxon>
        <taxon>Agaricomycotina</taxon>
        <taxon>Agaricomycetes</taxon>
        <taxon>Polyporales</taxon>
        <taxon>Meruliaceae</taxon>
        <taxon>Hermanssonia</taxon>
    </lineage>
</organism>
<gene>
    <name evidence="7" type="ORF">EW026_g5704</name>
</gene>
<evidence type="ECO:0000259" key="6">
    <source>
        <dbReference type="Pfam" id="PF13361"/>
    </source>
</evidence>
<dbReference type="EMBL" id="SGPJ01000265">
    <property type="protein sequence ID" value="THG96062.1"/>
    <property type="molecule type" value="Genomic_DNA"/>
</dbReference>
<feature type="domain" description="UvrD-like helicase C-terminal" evidence="6">
    <location>
        <begin position="820"/>
        <end position="899"/>
    </location>
</feature>
<evidence type="ECO:0000313" key="8">
    <source>
        <dbReference type="Proteomes" id="UP000309038"/>
    </source>
</evidence>
<keyword evidence="4" id="KW-0067">ATP-binding</keyword>
<name>A0A4V3X9Z2_9APHY</name>
<dbReference type="InterPro" id="IPR014017">
    <property type="entry name" value="DNA_helicase_UvrD-like_C"/>
</dbReference>
<accession>A0A4V3X9Z2</accession>
<dbReference type="PANTHER" id="PTHR21529">
    <property type="entry name" value="MAMMARY TURMOR VIRUS RECEPTOR HOMOLOG 1, 2 MTVR1, 2"/>
    <property type="match status" value="1"/>
</dbReference>
<evidence type="ECO:0000313" key="7">
    <source>
        <dbReference type="EMBL" id="THG96062.1"/>
    </source>
</evidence>
<keyword evidence="2" id="KW-0378">Hydrolase</keyword>
<keyword evidence="1" id="KW-0547">Nucleotide-binding</keyword>
<dbReference type="InterPro" id="IPR039904">
    <property type="entry name" value="TRANK1"/>
</dbReference>
<dbReference type="GO" id="GO:0004386">
    <property type="term" value="F:helicase activity"/>
    <property type="evidence" value="ECO:0007669"/>
    <property type="project" value="UniProtKB-KW"/>
</dbReference>
<protein>
    <recommendedName>
        <fullName evidence="6">UvrD-like helicase C-terminal domain-containing protein</fullName>
    </recommendedName>
</protein>
<reference evidence="7 8" key="1">
    <citation type="submission" date="2019-02" db="EMBL/GenBank/DDBJ databases">
        <title>Genome sequencing of the rare red list fungi Phlebia centrifuga.</title>
        <authorList>
            <person name="Buettner E."/>
            <person name="Kellner H."/>
        </authorList>
    </citation>
    <scope>NUCLEOTIDE SEQUENCE [LARGE SCALE GENOMIC DNA]</scope>
    <source>
        <strain evidence="7 8">DSM 108282</strain>
    </source>
</reference>
<dbReference type="Pfam" id="PF13361">
    <property type="entry name" value="UvrD_C"/>
    <property type="match status" value="1"/>
</dbReference>
<dbReference type="InterPro" id="IPR027417">
    <property type="entry name" value="P-loop_NTPase"/>
</dbReference>
<dbReference type="GO" id="GO:0016787">
    <property type="term" value="F:hydrolase activity"/>
    <property type="evidence" value="ECO:0007669"/>
    <property type="project" value="UniProtKB-KW"/>
</dbReference>
<keyword evidence="8" id="KW-1185">Reference proteome</keyword>
<dbReference type="Proteomes" id="UP000309038">
    <property type="component" value="Unassembled WGS sequence"/>
</dbReference>
<comment type="caution">
    <text evidence="7">The sequence shown here is derived from an EMBL/GenBank/DDBJ whole genome shotgun (WGS) entry which is preliminary data.</text>
</comment>
<evidence type="ECO:0000256" key="3">
    <source>
        <dbReference type="ARBA" id="ARBA00022806"/>
    </source>
</evidence>
<evidence type="ECO:0000256" key="1">
    <source>
        <dbReference type="ARBA" id="ARBA00022741"/>
    </source>
</evidence>
<dbReference type="SUPFAM" id="SSF52540">
    <property type="entry name" value="P-loop containing nucleoside triphosphate hydrolases"/>
    <property type="match status" value="1"/>
</dbReference>
<evidence type="ECO:0000256" key="2">
    <source>
        <dbReference type="ARBA" id="ARBA00022801"/>
    </source>
</evidence>
<evidence type="ECO:0000256" key="5">
    <source>
        <dbReference type="SAM" id="MobiDB-lite"/>
    </source>
</evidence>
<feature type="region of interest" description="Disordered" evidence="5">
    <location>
        <begin position="1466"/>
        <end position="1490"/>
    </location>
</feature>
<sequence>MPLVSTTRNKSHKLTHVKLDMGQFDPSLLREDVALEAALSSVQGHLLNPAVDQSALVSLLLDTPNLFQFIVSSSAEWTSDLLISGILDSFPSEARLFHTSLSSKLLSALSYFFLSLDMPLANVGECHRAIQLARPVLDAISSLRFGDQNNAQYYLQSLRRAELSAVIRTAYLGGSETEDTDLDNHTATANADVNIPIAAAIDVSPTAFPFIQPMKAALYFESVEGFGEWRILISTRADRNIREAKKKDSKLFRIIMKKIRELSNGHFSDDNQKRLTGSDIDIPIFEAKMTRDTRFGLDCVKEFDIEIERQGLLRIYGIYTHAQLDRRFWDAVGQHLAGKGREYRKRCVYRRAPHHPGDNVYLPQSFPQADLESPVVPSRIPDLRNEDREELHALLVLEKFITFSQALLNSILADQDVAHVFHLSPAEQEIVKHSGSCYVLGRSGTGKTTTMLFKMLGIERSWDLMNDSTKEKIPRPRQVFVTQSRVLAEKVEEYYAKLSKSCAAAQRTAEDSAKMASVSQDSEDDGLLDRDEEELWSGNLPKRFSELKQEHFPLFLTFDQLCRLLEADLFSTRNHSLSLGGVDADDGTLANEYMSQRRDSFVSYDVFIQSYWPHFPQGLKKNLDPASVFAEFMGVIKGSEKTLNIEDGFLDKHSYTNLSHRQQGTFANRREAVYALFESYMKHMRERRDWDAPDRTHTILLGLKESGVPGKKMDFIYVDEAQDNLLIDALGIVSCAHSVVQLITRFWPHAIDTLAEEKGIIDGFKPVFLSSWDQDTVQYEQFLFGSSGTQLEFGAQQCILVRDDIAREKLRAQVGDIGLVLTLYESKGLEFNDVLLYNFFEDSTVDISQWRIVLNALPEKDYVKCPRFDDARHNGVCRELKFLYVAITRARKNLWLADCSDRAEAIRALWTAQGLVQVCTTSDTLPRLAVSSTPEEWAKTARDLFDHRRYLQAARCYERALLNRERDIAHAFYLREQARGTSSTGRIANTVRITAFVAAANAFSASAVAAAKRSEKIAYHRNAAECFVEAADDVRAAEAFLHAELFTRAAQHYRKAGMFDNAVEVIQSHRTSIQDDDAENIIAVAKMHYFKHQALERATNLFSSLDDALEFMDDYGFDTARATLLEGIGRIAEAAELHLAEGRTIIAIRLFIQDSQNAASKQRAEECLLEGLWKHLSFSLVPRPGLDISDSPLGELLTLSNQMRDAGGSLSMKAQDEVLMFQNIASGQLLRLQGLGEKFHNSHQDSAATVLCLDHAFSKPLKTHIMSHFELASFLQTFALYTGELKKIVLDADPSHSTSLQRLFGFEILEDSKDNVAIGSGTFLHDFVSQRRRMAPDLNGRYILARLCLTLLGYNIPSFRVRLDIQHAITSLFKPDKPYPRQLLRFVRASSWDDLVRALRYSSVEDNSRFDELIQLKDTTRLSGPVRPLTDPGRGPFVPAQTETYGEAAIALPSHDGSDTIYNVLPLEDLGDNDGDNSTHEPSADNLDETAPQEDVDIDHEMDADTAALSIDAGQEPQAPVPPTEREVEAARRIARFYRQVIVRDRRLPKKGPAEARMRWFVICRDGLTQEMCKGKYRYRYLGPLPHALVCLEGINTYVAVMKKKARLRLLSESTPHAEYETLNAQIARAISATKETVRLRKILDPKSDFHRKKSLDELEVKVKEIEQIMSTLPTGATKEWEWDLKVAIKGTFQAREPATKPPKPELVVDIEEW</sequence>
<dbReference type="Gene3D" id="3.40.50.300">
    <property type="entry name" value="P-loop containing nucleotide triphosphate hydrolases"/>
    <property type="match status" value="1"/>
</dbReference>
<dbReference type="GO" id="GO:0005524">
    <property type="term" value="F:ATP binding"/>
    <property type="evidence" value="ECO:0007669"/>
    <property type="project" value="UniProtKB-KW"/>
</dbReference>
<dbReference type="PANTHER" id="PTHR21529:SF4">
    <property type="entry name" value="TPR AND ANKYRIN REPEAT-CONTAINING PROTEIN 1"/>
    <property type="match status" value="1"/>
</dbReference>